<evidence type="ECO:0000313" key="2">
    <source>
        <dbReference type="Proteomes" id="UP000242687"/>
    </source>
</evidence>
<proteinExistence type="predicted"/>
<dbReference type="EMBL" id="PGFJ01000001">
    <property type="protein sequence ID" value="PJJ83223.1"/>
    <property type="molecule type" value="Genomic_DNA"/>
</dbReference>
<dbReference type="Proteomes" id="UP000242687">
    <property type="component" value="Unassembled WGS sequence"/>
</dbReference>
<sequence length="165" mass="18849">MKHLRLTLLLFITSCTYFSTPQQKAEQLAKAYLDTAVANFNTYRLVASMPIDTLREGPDSDPAYQLLTAKIDSTRHVADALSKAYIVTQNANDRAALEKRISRNSDVTNTLLQQSLQYMLNYHGKPNGWILEQTYRSTDSTLYIHIFKMDEKFNSVVAHQSLKKE</sequence>
<dbReference type="OrthoDB" id="799204at2"/>
<keyword evidence="2" id="KW-1185">Reference proteome</keyword>
<dbReference type="RefSeq" id="WP_100339505.1">
    <property type="nucleotide sequence ID" value="NZ_PGFJ01000001.1"/>
</dbReference>
<dbReference type="AlphaFoldDB" id="A0A2H9VR01"/>
<comment type="caution">
    <text evidence="1">The sequence shown here is derived from an EMBL/GenBank/DDBJ whole genome shotgun (WGS) entry which is preliminary data.</text>
</comment>
<name>A0A2H9VR01_9SPHI</name>
<evidence type="ECO:0000313" key="1">
    <source>
        <dbReference type="EMBL" id="PJJ83223.1"/>
    </source>
</evidence>
<accession>A0A2H9VR01</accession>
<protein>
    <submittedName>
        <fullName evidence="1">Uncharacterized protein</fullName>
    </submittedName>
</protein>
<gene>
    <name evidence="1" type="ORF">CLV57_0201</name>
</gene>
<reference evidence="1 2" key="1">
    <citation type="submission" date="2017-11" db="EMBL/GenBank/DDBJ databases">
        <title>Genomic Encyclopedia of Archaeal and Bacterial Type Strains, Phase II (KMG-II): From Individual Species to Whole Genera.</title>
        <authorList>
            <person name="Goeker M."/>
        </authorList>
    </citation>
    <scope>NUCLEOTIDE SEQUENCE [LARGE SCALE GENOMIC DNA]</scope>
    <source>
        <strain evidence="1 2">DSM 28175</strain>
    </source>
</reference>
<organism evidence="1 2">
    <name type="scientific">Mucilaginibacter auburnensis</name>
    <dbReference type="NCBI Taxonomy" id="1457233"/>
    <lineage>
        <taxon>Bacteria</taxon>
        <taxon>Pseudomonadati</taxon>
        <taxon>Bacteroidota</taxon>
        <taxon>Sphingobacteriia</taxon>
        <taxon>Sphingobacteriales</taxon>
        <taxon>Sphingobacteriaceae</taxon>
        <taxon>Mucilaginibacter</taxon>
    </lineage>
</organism>